<dbReference type="Gene3D" id="1.10.357.140">
    <property type="entry name" value="UbiA prenyltransferase"/>
    <property type="match status" value="1"/>
</dbReference>
<dbReference type="FunFam" id="1.10.357.140:FF:000008">
    <property type="entry name" value="4-hydroxybenzoate octaprenyltransferase"/>
    <property type="match status" value="1"/>
</dbReference>
<feature type="transmembrane region" description="Helical" evidence="9">
    <location>
        <begin position="193"/>
        <end position="211"/>
    </location>
</feature>
<evidence type="ECO:0000256" key="5">
    <source>
        <dbReference type="ARBA" id="ARBA00022679"/>
    </source>
</evidence>
<dbReference type="GO" id="GO:0008412">
    <property type="term" value="F:4-hydroxybenzoate polyprenyltransferase activity"/>
    <property type="evidence" value="ECO:0007669"/>
    <property type="project" value="TreeGrafter"/>
</dbReference>
<evidence type="ECO:0000256" key="3">
    <source>
        <dbReference type="ARBA" id="ARBA00004721"/>
    </source>
</evidence>
<name>A0A9W9J6R4_9EURO</name>
<evidence type="ECO:0000256" key="7">
    <source>
        <dbReference type="ARBA" id="ARBA00022989"/>
    </source>
</evidence>
<reference evidence="10" key="1">
    <citation type="submission" date="2022-12" db="EMBL/GenBank/DDBJ databases">
        <authorList>
            <person name="Petersen C."/>
        </authorList>
    </citation>
    <scope>NUCLEOTIDE SEQUENCE</scope>
    <source>
        <strain evidence="10">IBT 15544</strain>
    </source>
</reference>
<feature type="transmembrane region" description="Helical" evidence="9">
    <location>
        <begin position="163"/>
        <end position="181"/>
    </location>
</feature>
<comment type="pathway">
    <text evidence="3">Secondary metabolite biosynthesis; terpenoid biosynthesis.</text>
</comment>
<evidence type="ECO:0000256" key="4">
    <source>
        <dbReference type="ARBA" id="ARBA00005985"/>
    </source>
</evidence>
<dbReference type="FunFam" id="1.20.120.1780:FF:000001">
    <property type="entry name" value="4-hydroxybenzoate octaprenyltransferase"/>
    <property type="match status" value="1"/>
</dbReference>
<comment type="cofactor">
    <cofactor evidence="1">
        <name>Mg(2+)</name>
        <dbReference type="ChEBI" id="CHEBI:18420"/>
    </cofactor>
</comment>
<keyword evidence="8 9" id="KW-0472">Membrane</keyword>
<dbReference type="GO" id="GO:0140722">
    <property type="term" value="P:mycophenolic acid biosynthetic process"/>
    <property type="evidence" value="ECO:0007669"/>
    <property type="project" value="UniProtKB-ARBA"/>
</dbReference>
<dbReference type="GO" id="GO:0006744">
    <property type="term" value="P:ubiquinone biosynthetic process"/>
    <property type="evidence" value="ECO:0007669"/>
    <property type="project" value="TreeGrafter"/>
</dbReference>
<dbReference type="GeneID" id="83183593"/>
<evidence type="ECO:0000313" key="11">
    <source>
        <dbReference type="Proteomes" id="UP001150904"/>
    </source>
</evidence>
<organism evidence="10 11">
    <name type="scientific">Penicillium cinerascens</name>
    <dbReference type="NCBI Taxonomy" id="70096"/>
    <lineage>
        <taxon>Eukaryota</taxon>
        <taxon>Fungi</taxon>
        <taxon>Dikarya</taxon>
        <taxon>Ascomycota</taxon>
        <taxon>Pezizomycotina</taxon>
        <taxon>Eurotiomycetes</taxon>
        <taxon>Eurotiomycetidae</taxon>
        <taxon>Eurotiales</taxon>
        <taxon>Aspergillaceae</taxon>
        <taxon>Penicillium</taxon>
    </lineage>
</organism>
<evidence type="ECO:0000256" key="6">
    <source>
        <dbReference type="ARBA" id="ARBA00022692"/>
    </source>
</evidence>
<sequence>MSKPEFQPTVYKRPTNYIFPYLPASWVPYAELMRIDRPGGFITFYAPCLFGISYATSIAAVQPPIALILDRSITAFLCCVLARGAACAWNDSVDRDFDRKVERCRLRPVARGAVTRFQSHLFAIGQTVVIILLLVRMPIALLRYFGGIVLLSTLYPFAKRFTYYPQIVLGSTFGVAFLASARSVDVDPMAKETLIPSICAFVANTLWSMIYDTIYAHQDVADDIHSGVKSMAVRFQDSTKLVTSILAIVMTVMLAMTGVLAGLGPLYFAFTVGGGAVSLAATIISVDLKDGSSCSWWFSRGYSFVGACILTGFLAESVSKSGPGFEYMGLAKNASWIHTEL</sequence>
<evidence type="ECO:0000256" key="1">
    <source>
        <dbReference type="ARBA" id="ARBA00001946"/>
    </source>
</evidence>
<dbReference type="GO" id="GO:0005743">
    <property type="term" value="C:mitochondrial inner membrane"/>
    <property type="evidence" value="ECO:0007669"/>
    <property type="project" value="TreeGrafter"/>
</dbReference>
<dbReference type="OrthoDB" id="18170at2759"/>
<dbReference type="InterPro" id="IPR044878">
    <property type="entry name" value="UbiA_sf"/>
</dbReference>
<dbReference type="InterPro" id="IPR039653">
    <property type="entry name" value="Prenyltransferase"/>
</dbReference>
<evidence type="ECO:0000256" key="8">
    <source>
        <dbReference type="ARBA" id="ARBA00023136"/>
    </source>
</evidence>
<dbReference type="Pfam" id="PF01040">
    <property type="entry name" value="UbiA"/>
    <property type="match status" value="1"/>
</dbReference>
<keyword evidence="6 9" id="KW-0812">Transmembrane</keyword>
<dbReference type="InterPro" id="IPR000537">
    <property type="entry name" value="UbiA_prenyltransferase"/>
</dbReference>
<keyword evidence="5" id="KW-0808">Transferase</keyword>
<gene>
    <name evidence="10" type="ORF">N7498_009236</name>
</gene>
<dbReference type="PANTHER" id="PTHR11048:SF39">
    <property type="entry name" value="POLYPRENYL TRANSFERASE AUSN"/>
    <property type="match status" value="1"/>
</dbReference>
<dbReference type="Proteomes" id="UP001150904">
    <property type="component" value="Unassembled WGS sequence"/>
</dbReference>
<reference evidence="10" key="2">
    <citation type="journal article" date="2023" name="IMA Fungus">
        <title>Comparative genomic study of the Penicillium genus elucidates a diverse pangenome and 15 lateral gene transfer events.</title>
        <authorList>
            <person name="Petersen C."/>
            <person name="Sorensen T."/>
            <person name="Nielsen M.R."/>
            <person name="Sondergaard T.E."/>
            <person name="Sorensen J.L."/>
            <person name="Fitzpatrick D.A."/>
            <person name="Frisvad J.C."/>
            <person name="Nielsen K.L."/>
        </authorList>
    </citation>
    <scope>NUCLEOTIDE SEQUENCE</scope>
    <source>
        <strain evidence="10">IBT 15544</strain>
    </source>
</reference>
<feature type="transmembrane region" description="Helical" evidence="9">
    <location>
        <begin position="297"/>
        <end position="315"/>
    </location>
</feature>
<dbReference type="PANTHER" id="PTHR11048">
    <property type="entry name" value="PRENYLTRANSFERASES"/>
    <property type="match status" value="1"/>
</dbReference>
<evidence type="ECO:0000256" key="2">
    <source>
        <dbReference type="ARBA" id="ARBA00004141"/>
    </source>
</evidence>
<feature type="transmembrane region" description="Helical" evidence="9">
    <location>
        <begin position="42"/>
        <end position="61"/>
    </location>
</feature>
<evidence type="ECO:0000313" key="10">
    <source>
        <dbReference type="EMBL" id="KAJ5190251.1"/>
    </source>
</evidence>
<dbReference type="AlphaFoldDB" id="A0A9W9J6R4"/>
<feature type="transmembrane region" description="Helical" evidence="9">
    <location>
        <begin position="113"/>
        <end position="135"/>
    </location>
</feature>
<feature type="transmembrane region" description="Helical" evidence="9">
    <location>
        <begin position="241"/>
        <end position="260"/>
    </location>
</feature>
<dbReference type="Gene3D" id="1.20.120.1780">
    <property type="entry name" value="UbiA prenyltransferase"/>
    <property type="match status" value="1"/>
</dbReference>
<accession>A0A9W9J6R4</accession>
<comment type="similarity">
    <text evidence="4">Belongs to the UbiA prenyltransferase family.</text>
</comment>
<keyword evidence="7 9" id="KW-1133">Transmembrane helix</keyword>
<dbReference type="RefSeq" id="XP_058303191.1">
    <property type="nucleotide sequence ID" value="XM_058456292.1"/>
</dbReference>
<comment type="subcellular location">
    <subcellularLocation>
        <location evidence="2">Membrane</location>
        <topology evidence="2">Multi-pass membrane protein</topology>
    </subcellularLocation>
</comment>
<dbReference type="CDD" id="cd13959">
    <property type="entry name" value="PT_UbiA_COQ2"/>
    <property type="match status" value="1"/>
</dbReference>
<evidence type="ECO:0000256" key="9">
    <source>
        <dbReference type="SAM" id="Phobius"/>
    </source>
</evidence>
<proteinExistence type="inferred from homology"/>
<protein>
    <submittedName>
        <fullName evidence="10">UbiA prenyltransferase family-domain-containing protein</fullName>
    </submittedName>
</protein>
<keyword evidence="11" id="KW-1185">Reference proteome</keyword>
<dbReference type="EMBL" id="JAPQKR010000016">
    <property type="protein sequence ID" value="KAJ5190251.1"/>
    <property type="molecule type" value="Genomic_DNA"/>
</dbReference>
<feature type="transmembrane region" description="Helical" evidence="9">
    <location>
        <begin position="266"/>
        <end position="285"/>
    </location>
</feature>
<comment type="caution">
    <text evidence="10">The sequence shown here is derived from an EMBL/GenBank/DDBJ whole genome shotgun (WGS) entry which is preliminary data.</text>
</comment>